<reference evidence="3 4" key="1">
    <citation type="submission" date="2024-02" db="EMBL/GenBank/DDBJ databases">
        <title>Distribution and functional of Brevundimonas-related endobacteria within Verticillium dahliae.</title>
        <authorList>
            <person name="Zeng H."/>
        </authorList>
    </citation>
    <scope>NUCLEOTIDE SEQUENCE [LARGE SCALE GENOMIC DNA]</scope>
    <source>
        <strain evidence="3 4">TRM 44200</strain>
    </source>
</reference>
<dbReference type="EMBL" id="CP146369">
    <property type="protein sequence ID" value="WWT55995.1"/>
    <property type="molecule type" value="Genomic_DNA"/>
</dbReference>
<dbReference type="PRINTS" id="PR00080">
    <property type="entry name" value="SDRFAMILY"/>
</dbReference>
<accession>A0ABZ2IEI6</accession>
<dbReference type="InterPro" id="IPR036291">
    <property type="entry name" value="NAD(P)-bd_dom_sf"/>
</dbReference>
<feature type="domain" description="Ketoreductase" evidence="2">
    <location>
        <begin position="5"/>
        <end position="182"/>
    </location>
</feature>
<evidence type="ECO:0000259" key="2">
    <source>
        <dbReference type="SMART" id="SM00822"/>
    </source>
</evidence>
<dbReference type="Proteomes" id="UP001363460">
    <property type="component" value="Chromosome"/>
</dbReference>
<dbReference type="SUPFAM" id="SSF51735">
    <property type="entry name" value="NAD(P)-binding Rossmann-fold domains"/>
    <property type="match status" value="1"/>
</dbReference>
<keyword evidence="4" id="KW-1185">Reference proteome</keyword>
<dbReference type="PANTHER" id="PTHR42760:SF40">
    <property type="entry name" value="3-OXOACYL-[ACYL-CARRIER-PROTEIN] REDUCTASE, CHLOROPLASTIC"/>
    <property type="match status" value="1"/>
</dbReference>
<dbReference type="NCBIfam" id="NF009466">
    <property type="entry name" value="PRK12826.1-2"/>
    <property type="match status" value="1"/>
</dbReference>
<dbReference type="PANTHER" id="PTHR42760">
    <property type="entry name" value="SHORT-CHAIN DEHYDROGENASES/REDUCTASES FAMILY MEMBER"/>
    <property type="match status" value="1"/>
</dbReference>
<dbReference type="RefSeq" id="WP_338578294.1">
    <property type="nucleotide sequence ID" value="NZ_CP146369.1"/>
</dbReference>
<dbReference type="Pfam" id="PF13561">
    <property type="entry name" value="adh_short_C2"/>
    <property type="match status" value="1"/>
</dbReference>
<name>A0ABZ2IEI6_9CAUL</name>
<dbReference type="SMART" id="SM00822">
    <property type="entry name" value="PKS_KR"/>
    <property type="match status" value="1"/>
</dbReference>
<sequence>MKTNRVAIVTGAAGGIGEGIAERLARDGCAVALIDVDGNRCAEAAARLSAFGQTMAAQADVSDPQAVANAVDRVVEQFGAPTILVNNAGFARDKPFDQMSLEEWDLVQGVHLRGSFLMSRAVVPYMKAQRWGRIINISSISASGHPERANYCAAKAGVEGFVRSLAVELGPLGITANAVAPGLVVTAMTHATAARRKLSLEDHLADTVSRIPVKRPGTPGDIAHAVAYFASEEAGFVTGQVLTVSGGVIV</sequence>
<protein>
    <submittedName>
        <fullName evidence="3">SDR family NAD(P)-dependent oxidoreductase</fullName>
    </submittedName>
</protein>
<comment type="similarity">
    <text evidence="1">Belongs to the short-chain dehydrogenases/reductases (SDR) family.</text>
</comment>
<dbReference type="InterPro" id="IPR002347">
    <property type="entry name" value="SDR_fam"/>
</dbReference>
<dbReference type="PRINTS" id="PR00081">
    <property type="entry name" value="GDHRDH"/>
</dbReference>
<dbReference type="Gene3D" id="3.40.50.720">
    <property type="entry name" value="NAD(P)-binding Rossmann-like Domain"/>
    <property type="match status" value="1"/>
</dbReference>
<dbReference type="InterPro" id="IPR020904">
    <property type="entry name" value="Sc_DH/Rdtase_CS"/>
</dbReference>
<organism evidence="3 4">
    <name type="scientific">Brevundimonas olei</name>
    <dbReference type="NCBI Taxonomy" id="657642"/>
    <lineage>
        <taxon>Bacteria</taxon>
        <taxon>Pseudomonadati</taxon>
        <taxon>Pseudomonadota</taxon>
        <taxon>Alphaproteobacteria</taxon>
        <taxon>Caulobacterales</taxon>
        <taxon>Caulobacteraceae</taxon>
        <taxon>Brevundimonas</taxon>
    </lineage>
</organism>
<proteinExistence type="inferred from homology"/>
<dbReference type="InterPro" id="IPR057326">
    <property type="entry name" value="KR_dom"/>
</dbReference>
<evidence type="ECO:0000256" key="1">
    <source>
        <dbReference type="ARBA" id="ARBA00006484"/>
    </source>
</evidence>
<gene>
    <name evidence="3" type="ORF">V8J38_06035</name>
</gene>
<evidence type="ECO:0000313" key="4">
    <source>
        <dbReference type="Proteomes" id="UP001363460"/>
    </source>
</evidence>
<dbReference type="PROSITE" id="PS00061">
    <property type="entry name" value="ADH_SHORT"/>
    <property type="match status" value="1"/>
</dbReference>
<evidence type="ECO:0000313" key="3">
    <source>
        <dbReference type="EMBL" id="WWT55995.1"/>
    </source>
</evidence>